<evidence type="ECO:0000256" key="1">
    <source>
        <dbReference type="ARBA" id="ARBA00004442"/>
    </source>
</evidence>
<feature type="signal peptide" evidence="6">
    <location>
        <begin position="1"/>
        <end position="23"/>
    </location>
</feature>
<keyword evidence="3" id="KW-0998">Cell outer membrane</keyword>
<feature type="domain" description="OmpA-like" evidence="7">
    <location>
        <begin position="280"/>
        <end position="394"/>
    </location>
</feature>
<dbReference type="InterPro" id="IPR037524">
    <property type="entry name" value="PA14/GLEYA"/>
</dbReference>
<sequence>MQRTKGFLLLVGVLRSSFSLAQAVVVPAAGTGLRGQYYAGRDFDKLVLTRLDPTIDFNWSYGPPTPGRPSERFVSPGPGVPGEVFSVRWTGYLYAPVSGTYTLYLTTDDGMRLWLGQRLLLDGWRDQWVTTYSTRVRLTGGRYYRLRVEYYQVHFDTRALLAWQTPPLTAPSAWEELLAAVGLGDTDPTPIPTRYLYPALPASAQPRPTPTPPSVAAASPPDAVAAAPVVAKAAPTARARPTKPTVRRLPSPRPLATLGPQAVSADTAAPPPTLPTLRTLAKGATLTLPNLYFTRSTAALLPTSYLTLNALARTLRQQLTLRLTIAGHTDNIGDAALNQRLSEQRAQVVRRYLVQQGIDSLRLAAVGYGGTRPVADNRDPRQRPRNRRVEVVVE</sequence>
<dbReference type="InterPro" id="IPR006664">
    <property type="entry name" value="OMP_bac"/>
</dbReference>
<dbReference type="Proteomes" id="UP000622017">
    <property type="component" value="Unassembled WGS sequence"/>
</dbReference>
<evidence type="ECO:0000313" key="9">
    <source>
        <dbReference type="EMBL" id="MBC6610400.1"/>
    </source>
</evidence>
<protein>
    <submittedName>
        <fullName evidence="9">OmpA family protein</fullName>
    </submittedName>
</protein>
<keyword evidence="10" id="KW-1185">Reference proteome</keyword>
<comment type="caution">
    <text evidence="9">The sequence shown here is derived from an EMBL/GenBank/DDBJ whole genome shotgun (WGS) entry which is preliminary data.</text>
</comment>
<dbReference type="PROSITE" id="PS51820">
    <property type="entry name" value="PA14"/>
    <property type="match status" value="1"/>
</dbReference>
<evidence type="ECO:0000259" key="8">
    <source>
        <dbReference type="PROSITE" id="PS51820"/>
    </source>
</evidence>
<keyword evidence="2 4" id="KW-0472">Membrane</keyword>
<dbReference type="Pfam" id="PF07691">
    <property type="entry name" value="PA14"/>
    <property type="match status" value="1"/>
</dbReference>
<dbReference type="PRINTS" id="PR01023">
    <property type="entry name" value="NAFLGMOTY"/>
</dbReference>
<feature type="region of interest" description="Disordered" evidence="5">
    <location>
        <begin position="370"/>
        <end position="394"/>
    </location>
</feature>
<feature type="region of interest" description="Disordered" evidence="5">
    <location>
        <begin position="232"/>
        <end position="274"/>
    </location>
</feature>
<reference evidence="9 10" key="1">
    <citation type="submission" date="2020-08" db="EMBL/GenBank/DDBJ databases">
        <title>Hymenobacter sp.</title>
        <authorList>
            <person name="Kim M.K."/>
        </authorList>
    </citation>
    <scope>NUCLEOTIDE SEQUENCE [LARGE SCALE GENOMIC DNA]</scope>
    <source>
        <strain evidence="9 10">BT507</strain>
    </source>
</reference>
<dbReference type="EMBL" id="JACSCY010000003">
    <property type="protein sequence ID" value="MBC6610400.1"/>
    <property type="molecule type" value="Genomic_DNA"/>
</dbReference>
<keyword evidence="6" id="KW-0732">Signal</keyword>
<dbReference type="SMART" id="SM00758">
    <property type="entry name" value="PA14"/>
    <property type="match status" value="1"/>
</dbReference>
<feature type="compositionally biased region" description="Low complexity" evidence="5">
    <location>
        <begin position="232"/>
        <end position="248"/>
    </location>
</feature>
<evidence type="ECO:0000256" key="6">
    <source>
        <dbReference type="SAM" id="SignalP"/>
    </source>
</evidence>
<evidence type="ECO:0000256" key="5">
    <source>
        <dbReference type="SAM" id="MobiDB-lite"/>
    </source>
</evidence>
<dbReference type="PANTHER" id="PTHR30329">
    <property type="entry name" value="STATOR ELEMENT OF FLAGELLAR MOTOR COMPLEX"/>
    <property type="match status" value="1"/>
</dbReference>
<organism evidence="9 10">
    <name type="scientific">Hymenobacter citatus</name>
    <dbReference type="NCBI Taxonomy" id="2763506"/>
    <lineage>
        <taxon>Bacteria</taxon>
        <taxon>Pseudomonadati</taxon>
        <taxon>Bacteroidota</taxon>
        <taxon>Cytophagia</taxon>
        <taxon>Cytophagales</taxon>
        <taxon>Hymenobacteraceae</taxon>
        <taxon>Hymenobacter</taxon>
    </lineage>
</organism>
<dbReference type="InterPro" id="IPR011658">
    <property type="entry name" value="PA14_dom"/>
</dbReference>
<dbReference type="SUPFAM" id="SSF56988">
    <property type="entry name" value="Anthrax protective antigen"/>
    <property type="match status" value="1"/>
</dbReference>
<dbReference type="PROSITE" id="PS51123">
    <property type="entry name" value="OMPA_2"/>
    <property type="match status" value="1"/>
</dbReference>
<evidence type="ECO:0000256" key="4">
    <source>
        <dbReference type="PROSITE-ProRule" id="PRU00473"/>
    </source>
</evidence>
<gene>
    <name evidence="9" type="ORF">H8B15_05680</name>
</gene>
<dbReference type="PRINTS" id="PR01021">
    <property type="entry name" value="OMPADOMAIN"/>
</dbReference>
<dbReference type="InterPro" id="IPR036737">
    <property type="entry name" value="OmpA-like_sf"/>
</dbReference>
<name>A0ABR7MH39_9BACT</name>
<dbReference type="InterPro" id="IPR006665">
    <property type="entry name" value="OmpA-like"/>
</dbReference>
<evidence type="ECO:0000256" key="2">
    <source>
        <dbReference type="ARBA" id="ARBA00023136"/>
    </source>
</evidence>
<evidence type="ECO:0000259" key="7">
    <source>
        <dbReference type="PROSITE" id="PS51123"/>
    </source>
</evidence>
<dbReference type="RefSeq" id="WP_187318704.1">
    <property type="nucleotide sequence ID" value="NZ_JACSCY010000003.1"/>
</dbReference>
<dbReference type="CDD" id="cd07185">
    <property type="entry name" value="OmpA_C-like"/>
    <property type="match status" value="1"/>
</dbReference>
<feature type="compositionally biased region" description="Basic and acidic residues" evidence="5">
    <location>
        <begin position="375"/>
        <end position="394"/>
    </location>
</feature>
<evidence type="ECO:0000256" key="3">
    <source>
        <dbReference type="ARBA" id="ARBA00023237"/>
    </source>
</evidence>
<dbReference type="PANTHER" id="PTHR30329:SF21">
    <property type="entry name" value="LIPOPROTEIN YIAD-RELATED"/>
    <property type="match status" value="1"/>
</dbReference>
<dbReference type="SUPFAM" id="SSF103088">
    <property type="entry name" value="OmpA-like"/>
    <property type="match status" value="1"/>
</dbReference>
<proteinExistence type="predicted"/>
<comment type="subcellular location">
    <subcellularLocation>
        <location evidence="1">Cell outer membrane</location>
    </subcellularLocation>
</comment>
<dbReference type="InterPro" id="IPR050330">
    <property type="entry name" value="Bact_OuterMem_StrucFunc"/>
</dbReference>
<dbReference type="Gene3D" id="3.30.1330.60">
    <property type="entry name" value="OmpA-like domain"/>
    <property type="match status" value="1"/>
</dbReference>
<dbReference type="Pfam" id="PF00691">
    <property type="entry name" value="OmpA"/>
    <property type="match status" value="1"/>
</dbReference>
<evidence type="ECO:0000313" key="10">
    <source>
        <dbReference type="Proteomes" id="UP000622017"/>
    </source>
</evidence>
<accession>A0ABR7MH39</accession>
<feature type="chain" id="PRO_5046895634" evidence="6">
    <location>
        <begin position="24"/>
        <end position="394"/>
    </location>
</feature>
<dbReference type="Gene3D" id="3.90.182.10">
    <property type="entry name" value="Toxin - Anthrax Protective Antigen,domain 1"/>
    <property type="match status" value="1"/>
</dbReference>
<feature type="domain" description="PA14" evidence="8">
    <location>
        <begin position="28"/>
        <end position="177"/>
    </location>
</feature>